<feature type="compositionally biased region" description="Low complexity" evidence="5">
    <location>
        <begin position="886"/>
        <end position="895"/>
    </location>
</feature>
<feature type="compositionally biased region" description="Polar residues" evidence="5">
    <location>
        <begin position="533"/>
        <end position="546"/>
    </location>
</feature>
<evidence type="ECO:0000256" key="1">
    <source>
        <dbReference type="ARBA" id="ARBA00004141"/>
    </source>
</evidence>
<feature type="region of interest" description="Disordered" evidence="5">
    <location>
        <begin position="492"/>
        <end position="573"/>
    </location>
</feature>
<feature type="region of interest" description="Disordered" evidence="5">
    <location>
        <begin position="884"/>
        <end position="917"/>
    </location>
</feature>
<evidence type="ECO:0000256" key="6">
    <source>
        <dbReference type="SAM" id="Phobius"/>
    </source>
</evidence>
<dbReference type="GO" id="GO:0016020">
    <property type="term" value="C:membrane"/>
    <property type="evidence" value="ECO:0007669"/>
    <property type="project" value="UniProtKB-SubCell"/>
</dbReference>
<name>A0A7R9AXR2_TIMSH</name>
<evidence type="ECO:0008006" key="8">
    <source>
        <dbReference type="Google" id="ProtNLM"/>
    </source>
</evidence>
<comment type="subcellular location">
    <subcellularLocation>
        <location evidence="1">Membrane</location>
        <topology evidence="1">Multi-pass membrane protein</topology>
    </subcellularLocation>
</comment>
<feature type="transmembrane region" description="Helical" evidence="6">
    <location>
        <begin position="694"/>
        <end position="715"/>
    </location>
</feature>
<evidence type="ECO:0000256" key="5">
    <source>
        <dbReference type="SAM" id="MobiDB-lite"/>
    </source>
</evidence>
<evidence type="ECO:0000256" key="3">
    <source>
        <dbReference type="ARBA" id="ARBA00022989"/>
    </source>
</evidence>
<dbReference type="AlphaFoldDB" id="A0A7R9AXR2"/>
<dbReference type="InterPro" id="IPR000832">
    <property type="entry name" value="GPCR_2_secretin-like"/>
</dbReference>
<evidence type="ECO:0000256" key="2">
    <source>
        <dbReference type="ARBA" id="ARBA00022692"/>
    </source>
</evidence>
<dbReference type="Pfam" id="PF00002">
    <property type="entry name" value="7tm_2"/>
    <property type="match status" value="1"/>
</dbReference>
<feature type="region of interest" description="Disordered" evidence="5">
    <location>
        <begin position="594"/>
        <end position="649"/>
    </location>
</feature>
<feature type="transmembrane region" description="Helical" evidence="6">
    <location>
        <begin position="775"/>
        <end position="796"/>
    </location>
</feature>
<dbReference type="Gene3D" id="1.20.1070.10">
    <property type="entry name" value="Rhodopsin 7-helix transmembrane proteins"/>
    <property type="match status" value="1"/>
</dbReference>
<evidence type="ECO:0000313" key="7">
    <source>
        <dbReference type="EMBL" id="CAD7262573.1"/>
    </source>
</evidence>
<reference evidence="7" key="1">
    <citation type="submission" date="2020-11" db="EMBL/GenBank/DDBJ databases">
        <authorList>
            <person name="Tran Van P."/>
        </authorList>
    </citation>
    <scope>NUCLEOTIDE SEQUENCE</scope>
</reference>
<gene>
    <name evidence="7" type="ORF">TSIB3V08_LOCUS6678</name>
</gene>
<feature type="transmembrane region" description="Helical" evidence="6">
    <location>
        <begin position="850"/>
        <end position="869"/>
    </location>
</feature>
<organism evidence="7">
    <name type="scientific">Timema shepardi</name>
    <name type="common">Walking stick</name>
    <dbReference type="NCBI Taxonomy" id="629360"/>
    <lineage>
        <taxon>Eukaryota</taxon>
        <taxon>Metazoa</taxon>
        <taxon>Ecdysozoa</taxon>
        <taxon>Arthropoda</taxon>
        <taxon>Hexapoda</taxon>
        <taxon>Insecta</taxon>
        <taxon>Pterygota</taxon>
        <taxon>Neoptera</taxon>
        <taxon>Polyneoptera</taxon>
        <taxon>Phasmatodea</taxon>
        <taxon>Timematodea</taxon>
        <taxon>Timematoidea</taxon>
        <taxon>Timematidae</taxon>
        <taxon>Timema</taxon>
    </lineage>
</organism>
<feature type="transmembrane region" description="Helical" evidence="6">
    <location>
        <begin position="823"/>
        <end position="844"/>
    </location>
</feature>
<accession>A0A7R9AXR2</accession>
<feature type="transmembrane region" description="Helical" evidence="6">
    <location>
        <begin position="735"/>
        <end position="755"/>
    </location>
</feature>
<proteinExistence type="predicted"/>
<sequence>MCYLPPWRSWLNALVVLSSTAEDGEIEVRISSRVNLVKVSLQIYPVLPNMKRTIRNILMKANAGPAVPSFCRNIVFPDEYKLTVNGEEFLKYDSGPRDDLILIFSTQRNLQLLGRSKHWYADGTFKTVPPLFEQLYMIHGSEANNFIPHCRLGRRPQIYAHQIWNYYDSVLQGLPKTNNIGGWHRGFQQHISASHPSIWEFISAIKMEQSLNEVLNEQYISGQEPTCQNKRSVYHFEETMTRFCELSSYTPMPVGNITDPQTVSKHIRNIEGNVLLSQAPPPPPPLANIPPPSRLPPVRDITCHSKILFAVLFILLPPPTPCRRNSGRVIKRRLSTWLPCWQHNMAPADKTSLEMECASRRPWFVLSLSAAILLTSPCLTSAIPTVTTSHSSKWGHYLATLHAQQERAESCLLVRSQGADLTTKVLKMNAKPSVASGKGWREWNICTECAIASGSNTSHPPLHQMDMALAQLRVGKEEGGGRDVVKDYYQLDHKQSTKNHPQFTRPRFEPRSSRPQQLSSNTTSALANYATEAGSSAHINGTSPNIHLSEGGGVEPPPGIVTSPSSDVGAASNAALPSDVDEYYSAYEYPDILPHNNTGDLEPGAIPDPGSQDFPGNEDISVSDLEPGVIPDPGSQDFPGNEDLSVSGTQDDAQIELPDDSLADTDLHDHDLIDSVMYIYFGAAPHDEGSDGKMVLVIGGVISLVAQFLSLATAFRRVRSSPNDPATFIFLNTELALSASSLAFLLGVQLCYVVNPRSYETRHYCWMSVERGMLFSYMVPVATLIMGNTILTVLGLRVMSRCEVTKVCTDHSAPTEEMLRKSVCISSLLLPLFAVVWFLGVVALEYPSTLVLPFLYATVNGTLNWLLWITSSVILPERREVQFQDSNNSNKKQNSCEPDTQPLLSPDHPQPSLSPVKLVLPPHSTGELLELRLDSISTISS</sequence>
<dbReference type="GO" id="GO:0004930">
    <property type="term" value="F:G protein-coupled receptor activity"/>
    <property type="evidence" value="ECO:0007669"/>
    <property type="project" value="InterPro"/>
</dbReference>
<keyword evidence="3 6" id="KW-1133">Transmembrane helix</keyword>
<keyword evidence="4 6" id="KW-0472">Membrane</keyword>
<dbReference type="EMBL" id="OC002923">
    <property type="protein sequence ID" value="CAD7262573.1"/>
    <property type="molecule type" value="Genomic_DNA"/>
</dbReference>
<feature type="compositionally biased region" description="Polar residues" evidence="5">
    <location>
        <begin position="513"/>
        <end position="526"/>
    </location>
</feature>
<keyword evidence="2 6" id="KW-0812">Transmembrane</keyword>
<evidence type="ECO:0000256" key="4">
    <source>
        <dbReference type="ARBA" id="ARBA00023136"/>
    </source>
</evidence>
<protein>
    <recommendedName>
        <fullName evidence="8">G-protein coupled receptors family 2 profile 2 domain-containing protein</fullName>
    </recommendedName>
</protein>